<comment type="caution">
    <text evidence="1">The sequence shown here is derived from an EMBL/GenBank/DDBJ whole genome shotgun (WGS) entry which is preliminary data.</text>
</comment>
<evidence type="ECO:0000313" key="2">
    <source>
        <dbReference type="Proteomes" id="UP000321830"/>
    </source>
</evidence>
<dbReference type="Proteomes" id="UP000321830">
    <property type="component" value="Unassembled WGS sequence"/>
</dbReference>
<accession>A0A511J087</accession>
<dbReference type="RefSeq" id="WP_010752186.1">
    <property type="nucleotide sequence ID" value="NZ_BJWF01000005.1"/>
</dbReference>
<evidence type="ECO:0000313" key="1">
    <source>
        <dbReference type="EMBL" id="GEL91431.1"/>
    </source>
</evidence>
<gene>
    <name evidence="1" type="ORF">EVI01_07680</name>
</gene>
<protein>
    <submittedName>
        <fullName evidence="1">Uncharacterized protein</fullName>
    </submittedName>
</protein>
<dbReference type="EMBL" id="BJWF01000005">
    <property type="protein sequence ID" value="GEL91431.1"/>
    <property type="molecule type" value="Genomic_DNA"/>
</dbReference>
<reference evidence="1 2" key="1">
    <citation type="submission" date="2019-07" db="EMBL/GenBank/DDBJ databases">
        <title>Whole genome shotgun sequence of Enterococcus villorum NBRC 100699.</title>
        <authorList>
            <person name="Hosoyama A."/>
            <person name="Uohara A."/>
            <person name="Ohji S."/>
            <person name="Ichikawa N."/>
        </authorList>
    </citation>
    <scope>NUCLEOTIDE SEQUENCE [LARGE SCALE GENOMIC DNA]</scope>
    <source>
        <strain evidence="1 2">NBRC 100699</strain>
    </source>
</reference>
<sequence length="80" mass="9397">MAKYVYANLLGNWKCLNDDDKCVMGEHRASPSQWWEEGAELYAPIHRSDTDTLYDFPYVNIHYKGVDYRVSPLDIQIVNR</sequence>
<organism evidence="1 2">
    <name type="scientific">Enterococcus villorum</name>
    <dbReference type="NCBI Taxonomy" id="112904"/>
    <lineage>
        <taxon>Bacteria</taxon>
        <taxon>Bacillati</taxon>
        <taxon>Bacillota</taxon>
        <taxon>Bacilli</taxon>
        <taxon>Lactobacillales</taxon>
        <taxon>Enterococcaceae</taxon>
        <taxon>Enterococcus</taxon>
    </lineage>
</organism>
<dbReference type="AlphaFoldDB" id="A0A511J087"/>
<name>A0A511J087_9ENTE</name>
<proteinExistence type="predicted"/>